<dbReference type="SUPFAM" id="SSF63829">
    <property type="entry name" value="Calcium-dependent phosphotriesterase"/>
    <property type="match status" value="1"/>
</dbReference>
<dbReference type="Gene3D" id="2.130.10.10">
    <property type="entry name" value="YVTN repeat-like/Quinoprotein amine dehydrogenase"/>
    <property type="match status" value="1"/>
</dbReference>
<dbReference type="InterPro" id="IPR042238">
    <property type="entry name" value="Rad28/ERCC8/Ckn1/ATCSA-1"/>
</dbReference>
<feature type="compositionally biased region" description="Acidic residues" evidence="6">
    <location>
        <begin position="511"/>
        <end position="521"/>
    </location>
</feature>
<keyword evidence="2" id="KW-0677">Repeat</keyword>
<keyword evidence="8" id="KW-1185">Reference proteome</keyword>
<organism evidence="7 8">
    <name type="scientific">Sporothrix curviconia</name>
    <dbReference type="NCBI Taxonomy" id="1260050"/>
    <lineage>
        <taxon>Eukaryota</taxon>
        <taxon>Fungi</taxon>
        <taxon>Dikarya</taxon>
        <taxon>Ascomycota</taxon>
        <taxon>Pezizomycotina</taxon>
        <taxon>Sordariomycetes</taxon>
        <taxon>Sordariomycetidae</taxon>
        <taxon>Ophiostomatales</taxon>
        <taxon>Ophiostomataceae</taxon>
        <taxon>Sporothrix</taxon>
    </lineage>
</organism>
<evidence type="ECO:0000313" key="8">
    <source>
        <dbReference type="Proteomes" id="UP001642405"/>
    </source>
</evidence>
<dbReference type="Pfam" id="PF00400">
    <property type="entry name" value="WD40"/>
    <property type="match status" value="4"/>
</dbReference>
<keyword evidence="3" id="KW-0227">DNA damage</keyword>
<dbReference type="PROSITE" id="PS50082">
    <property type="entry name" value="WD_REPEATS_2"/>
    <property type="match status" value="4"/>
</dbReference>
<evidence type="ECO:0000256" key="2">
    <source>
        <dbReference type="ARBA" id="ARBA00022737"/>
    </source>
</evidence>
<feature type="repeat" description="WD" evidence="5">
    <location>
        <begin position="67"/>
        <end position="109"/>
    </location>
</feature>
<evidence type="ECO:0000256" key="1">
    <source>
        <dbReference type="ARBA" id="ARBA00022574"/>
    </source>
</evidence>
<evidence type="ECO:0000313" key="7">
    <source>
        <dbReference type="EMBL" id="CAK7231981.1"/>
    </source>
</evidence>
<reference evidence="7 8" key="1">
    <citation type="submission" date="2024-01" db="EMBL/GenBank/DDBJ databases">
        <authorList>
            <person name="Allen C."/>
            <person name="Tagirdzhanova G."/>
        </authorList>
    </citation>
    <scope>NUCLEOTIDE SEQUENCE [LARGE SCALE GENOMIC DNA]</scope>
</reference>
<dbReference type="InterPro" id="IPR019775">
    <property type="entry name" value="WD40_repeat_CS"/>
</dbReference>
<evidence type="ECO:0000256" key="5">
    <source>
        <dbReference type="PROSITE-ProRule" id="PRU00221"/>
    </source>
</evidence>
<feature type="compositionally biased region" description="Low complexity" evidence="6">
    <location>
        <begin position="140"/>
        <end position="153"/>
    </location>
</feature>
<dbReference type="EMBL" id="CAWUHB010000061">
    <property type="protein sequence ID" value="CAK7231981.1"/>
    <property type="molecule type" value="Genomic_DNA"/>
</dbReference>
<evidence type="ECO:0000256" key="4">
    <source>
        <dbReference type="ARBA" id="ARBA00023204"/>
    </source>
</evidence>
<gene>
    <name evidence="7" type="ORF">SCUCBS95973_008107</name>
</gene>
<name>A0ABP0CLK9_9PEZI</name>
<dbReference type="Proteomes" id="UP001642405">
    <property type="component" value="Unassembled WGS sequence"/>
</dbReference>
<proteinExistence type="predicted"/>
<dbReference type="SMART" id="SM00320">
    <property type="entry name" value="WD40"/>
    <property type="match status" value="5"/>
</dbReference>
<dbReference type="InterPro" id="IPR001680">
    <property type="entry name" value="WD40_rpt"/>
</dbReference>
<dbReference type="PROSITE" id="PS00678">
    <property type="entry name" value="WD_REPEATS_1"/>
    <property type="match status" value="3"/>
</dbReference>
<dbReference type="PANTHER" id="PTHR46202">
    <property type="entry name" value="DNA EXCISION REPAIR PROTEIN ERCC-8"/>
    <property type="match status" value="1"/>
</dbReference>
<dbReference type="PRINTS" id="PR00320">
    <property type="entry name" value="GPROTEINBRPT"/>
</dbReference>
<feature type="repeat" description="WD" evidence="5">
    <location>
        <begin position="249"/>
        <end position="291"/>
    </location>
</feature>
<dbReference type="InterPro" id="IPR015943">
    <property type="entry name" value="WD40/YVTN_repeat-like_dom_sf"/>
</dbReference>
<evidence type="ECO:0000256" key="6">
    <source>
        <dbReference type="SAM" id="MobiDB-lite"/>
    </source>
</evidence>
<evidence type="ECO:0008006" key="9">
    <source>
        <dbReference type="Google" id="ProtNLM"/>
    </source>
</evidence>
<comment type="caution">
    <text evidence="7">The sequence shown here is derived from an EMBL/GenBank/DDBJ whole genome shotgun (WGS) entry which is preliminary data.</text>
</comment>
<sequence length="552" mass="58498">MNELLLERAAGGLGQNAFARRHCSDLLHAFRPAPRLRFDGGEQGTNIAVDGGGASSASLSREDGRDLWAHQAGVNAMALERFDGRILVSGGSDATIRIWDLEQADMTGQAGPNSHTYRPVAEIARASNGNTSRGARGPLSSQSNHQQHFQSSHTPPVRRSEGHRFGVTHLSFYPFDNAAFLSSSFDQTLRLWATASARLSGSFDLGSKVYSHAVSPIADHLLVACATQHPAVRLVDLRSGAAVQSLVAANQISGAVLSVAWSPRHEHILASGAVDGTVRIWDVRRASGMLALLDQEDSLGLGGAVGAAHTANGGRPSYRASAKAHAGPVNGLTWTDDGAFLVSAGHDRRIRVWDMATGANTLVSFGPAVRNSGLSSVPMVVTPTGLTAPRQELLLWPNETEILVFRLHDGAIVTRLRGMGPMQFAVRLAETAPSPSATSRAPPPPADRSSARRNRVTSLVWRGAGGYGSETGGDAMGGRDGVGAIYSGHLDGQIRAWVPATAAVPGTGANDESEFVDDDADATPQAVEERDRKRRALDQAYRSLMGTQITFR</sequence>
<feature type="repeat" description="WD" evidence="5">
    <location>
        <begin position="322"/>
        <end position="363"/>
    </location>
</feature>
<feature type="region of interest" description="Disordered" evidence="6">
    <location>
        <begin position="508"/>
        <end position="534"/>
    </location>
</feature>
<dbReference type="PROSITE" id="PS50294">
    <property type="entry name" value="WD_REPEATS_REGION"/>
    <property type="match status" value="3"/>
</dbReference>
<accession>A0ABP0CLK9</accession>
<dbReference type="PANTHER" id="PTHR46202:SF1">
    <property type="entry name" value="DNA EXCISION REPAIR PROTEIN ERCC-8"/>
    <property type="match status" value="1"/>
</dbReference>
<protein>
    <recommendedName>
        <fullName evidence="9">DNA excision repair protein ERCC-8</fullName>
    </recommendedName>
</protein>
<feature type="repeat" description="WD" evidence="5">
    <location>
        <begin position="160"/>
        <end position="202"/>
    </location>
</feature>
<dbReference type="SUPFAM" id="SSF50978">
    <property type="entry name" value="WD40 repeat-like"/>
    <property type="match status" value="1"/>
</dbReference>
<keyword evidence="4" id="KW-0234">DNA repair</keyword>
<dbReference type="InterPro" id="IPR020472">
    <property type="entry name" value="WD40_PAC1"/>
</dbReference>
<dbReference type="InterPro" id="IPR036322">
    <property type="entry name" value="WD40_repeat_dom_sf"/>
</dbReference>
<evidence type="ECO:0000256" key="3">
    <source>
        <dbReference type="ARBA" id="ARBA00022763"/>
    </source>
</evidence>
<keyword evidence="1 5" id="KW-0853">WD repeat</keyword>
<feature type="region of interest" description="Disordered" evidence="6">
    <location>
        <begin position="431"/>
        <end position="455"/>
    </location>
</feature>
<feature type="region of interest" description="Disordered" evidence="6">
    <location>
        <begin position="128"/>
        <end position="161"/>
    </location>
</feature>